<evidence type="ECO:0000259" key="1">
    <source>
        <dbReference type="PROSITE" id="PS51379"/>
    </source>
</evidence>
<sequence>MHNKYNDLFDTLVRSYYEGNFDETLSKIMVCHEVSPQETFKIITSLCGVSLEFDNNYVYNLKKAITNYSVNKRFIEKLDSCNINCKQDENNKFKCQSSCPFDAISYDDSNKSTYINYDLCVGCGLCIDSCKDGKFLDKIDFLPILDLLKNNKTVIAAVAPAIIGQFGENVTMDQLRAAFIKIGFSDMIEVAFAADMITIKEAVEFNHHVNGPNDLMITSCCCPMWVGMLKKVYKELVPDLSPSVSPMVGAGRVIKKLNPHAKVVFIGPCIAKKAEAKEPDLSKDIDFVLTFQELDNIFKSLEIEPDKLQGIPSKDYASRGGRLYARTGGVSIAVGEAVAELYPKKSQLFKSVKAEGVRECKEVLNKALSGEIEANFIEGMGCVGGCVGGPKALIPKEQGKIAVDTFAYNSPIKIATHSDTMDTVLEKLSIHSLKDFEDDSKTEIFHRDFH</sequence>
<reference evidence="2" key="1">
    <citation type="submission" date="2019-08" db="EMBL/GenBank/DDBJ databases">
        <authorList>
            <person name="Kucharzyk K."/>
            <person name="Murdoch R.W."/>
            <person name="Higgins S."/>
            <person name="Loffler F."/>
        </authorList>
    </citation>
    <scope>NUCLEOTIDE SEQUENCE</scope>
</reference>
<protein>
    <recommendedName>
        <fullName evidence="1">4Fe-4S ferredoxin-type domain-containing protein</fullName>
    </recommendedName>
</protein>
<dbReference type="InterPro" id="IPR004108">
    <property type="entry name" value="Fe_hydrogenase_lsu_C"/>
</dbReference>
<dbReference type="EMBL" id="VSSQ01001429">
    <property type="protein sequence ID" value="MPM08248.1"/>
    <property type="molecule type" value="Genomic_DNA"/>
</dbReference>
<dbReference type="Gene3D" id="3.30.70.20">
    <property type="match status" value="1"/>
</dbReference>
<gene>
    <name evidence="2" type="ORF">SDC9_54560</name>
</gene>
<dbReference type="InterPro" id="IPR050340">
    <property type="entry name" value="Cytosolic_Fe-S_CAF"/>
</dbReference>
<dbReference type="Pfam" id="PF00037">
    <property type="entry name" value="Fer4"/>
    <property type="match status" value="1"/>
</dbReference>
<dbReference type="Pfam" id="PF02906">
    <property type="entry name" value="Fe_hyd_lg_C"/>
    <property type="match status" value="1"/>
</dbReference>
<dbReference type="AlphaFoldDB" id="A0A644WXN7"/>
<dbReference type="SUPFAM" id="SSF53920">
    <property type="entry name" value="Fe-only hydrogenase"/>
    <property type="match status" value="1"/>
</dbReference>
<accession>A0A644WXN7</accession>
<dbReference type="Gene3D" id="3.40.950.10">
    <property type="entry name" value="Fe-only Hydrogenase (Larger Subunit), Chain L, domain 3"/>
    <property type="match status" value="1"/>
</dbReference>
<dbReference type="PANTHER" id="PTHR11615">
    <property type="entry name" value="NITRATE, FORMATE, IRON DEHYDROGENASE"/>
    <property type="match status" value="1"/>
</dbReference>
<proteinExistence type="predicted"/>
<comment type="caution">
    <text evidence="2">The sequence shown here is derived from an EMBL/GenBank/DDBJ whole genome shotgun (WGS) entry which is preliminary data.</text>
</comment>
<dbReference type="SUPFAM" id="SSF54862">
    <property type="entry name" value="4Fe-4S ferredoxins"/>
    <property type="match status" value="1"/>
</dbReference>
<organism evidence="2">
    <name type="scientific">bioreactor metagenome</name>
    <dbReference type="NCBI Taxonomy" id="1076179"/>
    <lineage>
        <taxon>unclassified sequences</taxon>
        <taxon>metagenomes</taxon>
        <taxon>ecological metagenomes</taxon>
    </lineage>
</organism>
<dbReference type="InterPro" id="IPR009016">
    <property type="entry name" value="Fe_hydrogenase"/>
</dbReference>
<dbReference type="InterPro" id="IPR017896">
    <property type="entry name" value="4Fe4S_Fe-S-bd"/>
</dbReference>
<name>A0A644WXN7_9ZZZZ</name>
<evidence type="ECO:0000313" key="2">
    <source>
        <dbReference type="EMBL" id="MPM08248.1"/>
    </source>
</evidence>
<feature type="domain" description="4Fe-4S ferredoxin-type" evidence="1">
    <location>
        <begin position="111"/>
        <end position="141"/>
    </location>
</feature>
<dbReference type="PROSITE" id="PS51379">
    <property type="entry name" value="4FE4S_FER_2"/>
    <property type="match status" value="1"/>
</dbReference>